<dbReference type="PANTHER" id="PTHR24413">
    <property type="entry name" value="SPECKLE-TYPE POZ PROTEIN"/>
    <property type="match status" value="1"/>
</dbReference>
<dbReference type="GO" id="GO:0031625">
    <property type="term" value="F:ubiquitin protein ligase binding"/>
    <property type="evidence" value="ECO:0000318"/>
    <property type="project" value="GO_Central"/>
</dbReference>
<evidence type="ECO:0000259" key="1">
    <source>
        <dbReference type="PROSITE" id="PS50097"/>
    </source>
</evidence>
<dbReference type="OrthoDB" id="6478546at2759"/>
<evidence type="ECO:0000313" key="2">
    <source>
        <dbReference type="EMBL" id="EEC06678.1"/>
    </source>
</evidence>
<sequence length="377" mass="42603">MNTAQTPLQELVVATPKTSLSCRTSSTSRINTECISHHWTIENFSKCQFFQSGTCFSEEFPKDPSQVKLKLRLDLSKDYASICVVPVQGMQGRNYVCTLSLLGEKGKPVQRYFHNGFHTLYRGNTNYLGIEIGKFFLYSPENLCMNGDTLSILFEVEFLSESTNTPVKRTDIPVSPLLKNLGTLLEDKSFGNVQLTVQRRNLYAHRDVLMLSSPVFGAMFSHPTKESQEQVIHLPDQSFDAMREMLLFIYTGEVPNLDKVAEDLYVAADKYSMGELKTLCGDYLGSNLTVERAADAFVLSNMYSDVDLCKSVARFIADHLVAVQRTAGWKNIWGKPDITERLFMFIADIGNSLDSPNLMTDGWLDRRWRRWGGPSFG</sequence>
<dbReference type="STRING" id="6945.B7PJA6"/>
<keyword evidence="2" id="KW-0862">Zinc</keyword>
<reference evidence="2 4" key="1">
    <citation type="submission" date="2008-03" db="EMBL/GenBank/DDBJ databases">
        <title>Annotation of Ixodes scapularis.</title>
        <authorList>
            <consortium name="Ixodes scapularis Genome Project Consortium"/>
            <person name="Caler E."/>
            <person name="Hannick L.I."/>
            <person name="Bidwell S."/>
            <person name="Joardar V."/>
            <person name="Thiagarajan M."/>
            <person name="Amedeo P."/>
            <person name="Galinsky K.J."/>
            <person name="Schobel S."/>
            <person name="Inman J."/>
            <person name="Hostetler J."/>
            <person name="Miller J."/>
            <person name="Hammond M."/>
            <person name="Megy K."/>
            <person name="Lawson D."/>
            <person name="Kodira C."/>
            <person name="Sutton G."/>
            <person name="Meyer J."/>
            <person name="Hill C.A."/>
            <person name="Birren B."/>
            <person name="Nene V."/>
            <person name="Collins F."/>
            <person name="Alarcon-Chaidez F."/>
            <person name="Wikel S."/>
            <person name="Strausberg R."/>
        </authorList>
    </citation>
    <scope>NUCLEOTIDE SEQUENCE [LARGE SCALE GENOMIC DNA]</scope>
    <source>
        <strain evidence="4">Wikel</strain>
        <strain evidence="2">Wikel colony</strain>
    </source>
</reference>
<dbReference type="InParanoid" id="B7PJA6"/>
<dbReference type="GO" id="GO:0043161">
    <property type="term" value="P:proteasome-mediated ubiquitin-dependent protein catabolic process"/>
    <property type="evidence" value="ECO:0000318"/>
    <property type="project" value="GO_Central"/>
</dbReference>
<dbReference type="Proteomes" id="UP000001555">
    <property type="component" value="Unassembled WGS sequence"/>
</dbReference>
<evidence type="ECO:0000313" key="4">
    <source>
        <dbReference type="Proteomes" id="UP000001555"/>
    </source>
</evidence>
<dbReference type="Pfam" id="PF00651">
    <property type="entry name" value="BTB"/>
    <property type="match status" value="1"/>
</dbReference>
<dbReference type="PaxDb" id="6945-B7PJA6"/>
<name>B7PJA6_IXOSC</name>
<dbReference type="GO" id="GO:0030162">
    <property type="term" value="P:regulation of proteolysis"/>
    <property type="evidence" value="ECO:0000318"/>
    <property type="project" value="GO_Central"/>
</dbReference>
<dbReference type="VEuPathDB" id="VectorBase:ISCW004610"/>
<protein>
    <submittedName>
        <fullName evidence="2 3">Kruppel-like zinc-finger protein, putative</fullName>
    </submittedName>
</protein>
<dbReference type="InterPro" id="IPR011333">
    <property type="entry name" value="SKP1/BTB/POZ_sf"/>
</dbReference>
<feature type="domain" description="BTB" evidence="1">
    <location>
        <begin position="191"/>
        <end position="258"/>
    </location>
</feature>
<gene>
    <name evidence="3" type="primary">8029781</name>
    <name evidence="2" type="ORF">IscW_ISCW004610</name>
</gene>
<dbReference type="InterPro" id="IPR000210">
    <property type="entry name" value="BTB/POZ_dom"/>
</dbReference>
<dbReference type="GO" id="GO:0008270">
    <property type="term" value="F:zinc ion binding"/>
    <property type="evidence" value="ECO:0007669"/>
    <property type="project" value="UniProtKB-KW"/>
</dbReference>
<dbReference type="PROSITE" id="PS50097">
    <property type="entry name" value="BTB"/>
    <property type="match status" value="1"/>
</dbReference>
<dbReference type="SUPFAM" id="SSF54695">
    <property type="entry name" value="POZ domain"/>
    <property type="match status" value="1"/>
</dbReference>
<dbReference type="VEuPathDB" id="VectorBase:ISCI004610"/>
<dbReference type="EMBL" id="ABJB010564296">
    <property type="status" value="NOT_ANNOTATED_CDS"/>
    <property type="molecule type" value="Genomic_DNA"/>
</dbReference>
<dbReference type="FunFam" id="1.25.40.420:FF:000049">
    <property type="entry name" value="Speckle-type POZ protein"/>
    <property type="match status" value="1"/>
</dbReference>
<keyword evidence="2" id="KW-0863">Zinc-finger</keyword>
<dbReference type="AlphaFoldDB" id="B7PJA6"/>
<keyword evidence="4" id="KW-1185">Reference proteome</keyword>
<dbReference type="EnsemblMetazoa" id="ISCW004610-RA">
    <property type="protein sequence ID" value="ISCW004610-PA"/>
    <property type="gene ID" value="ISCW004610"/>
</dbReference>
<dbReference type="Gene3D" id="2.60.210.10">
    <property type="entry name" value="Apoptosis, Tumor Necrosis Factor Receptor Associated Protein 2, Chain A"/>
    <property type="match status" value="1"/>
</dbReference>
<dbReference type="SMART" id="SM00225">
    <property type="entry name" value="BTB"/>
    <property type="match status" value="1"/>
</dbReference>
<dbReference type="GO" id="GO:0005737">
    <property type="term" value="C:cytoplasm"/>
    <property type="evidence" value="ECO:0000318"/>
    <property type="project" value="GO_Central"/>
</dbReference>
<proteinExistence type="predicted"/>
<dbReference type="Gene3D" id="3.30.710.10">
    <property type="entry name" value="Potassium Channel Kv1.1, Chain A"/>
    <property type="match status" value="1"/>
</dbReference>
<reference evidence="3" key="2">
    <citation type="submission" date="2020-05" db="UniProtKB">
        <authorList>
            <consortium name="EnsemblMetazoa"/>
        </authorList>
    </citation>
    <scope>IDENTIFICATION</scope>
    <source>
        <strain evidence="3">wikel</strain>
    </source>
</reference>
<dbReference type="InterPro" id="IPR008974">
    <property type="entry name" value="TRAF-like"/>
</dbReference>
<dbReference type="VEuPathDB" id="VectorBase:ISCP_025384"/>
<dbReference type="GO" id="GO:0005634">
    <property type="term" value="C:nucleus"/>
    <property type="evidence" value="ECO:0000318"/>
    <property type="project" value="GO_Central"/>
</dbReference>
<dbReference type="HOGENOM" id="CLU_004253_2_0_1"/>
<dbReference type="EMBL" id="DS725348">
    <property type="protein sequence ID" value="EEC06678.1"/>
    <property type="molecule type" value="Genomic_DNA"/>
</dbReference>
<evidence type="ECO:0000313" key="3">
    <source>
        <dbReference type="EnsemblMetazoa" id="ISCW004610-PA"/>
    </source>
</evidence>
<dbReference type="Gene3D" id="1.25.40.420">
    <property type="match status" value="1"/>
</dbReference>
<organism>
    <name type="scientific">Ixodes scapularis</name>
    <name type="common">Black-legged tick</name>
    <name type="synonym">Deer tick</name>
    <dbReference type="NCBI Taxonomy" id="6945"/>
    <lineage>
        <taxon>Eukaryota</taxon>
        <taxon>Metazoa</taxon>
        <taxon>Ecdysozoa</taxon>
        <taxon>Arthropoda</taxon>
        <taxon>Chelicerata</taxon>
        <taxon>Arachnida</taxon>
        <taxon>Acari</taxon>
        <taxon>Parasitiformes</taxon>
        <taxon>Ixodida</taxon>
        <taxon>Ixodoidea</taxon>
        <taxon>Ixodidae</taxon>
        <taxon>Ixodinae</taxon>
        <taxon>Ixodes</taxon>
    </lineage>
</organism>
<dbReference type="KEGG" id="isc:8029781"/>
<dbReference type="SUPFAM" id="SSF49599">
    <property type="entry name" value="TRAF domain-like"/>
    <property type="match status" value="1"/>
</dbReference>
<keyword evidence="2" id="KW-0479">Metal-binding</keyword>
<accession>B7PJA6</accession>